<dbReference type="InterPro" id="IPR000111">
    <property type="entry name" value="Glyco_hydro_27/36_CS"/>
</dbReference>
<dbReference type="SUPFAM" id="SSF51011">
    <property type="entry name" value="Glycosyl hydrolase domain"/>
    <property type="match status" value="1"/>
</dbReference>
<evidence type="ECO:0000256" key="4">
    <source>
        <dbReference type="ARBA" id="ARBA00022729"/>
    </source>
</evidence>
<evidence type="ECO:0000256" key="5">
    <source>
        <dbReference type="ARBA" id="ARBA00022801"/>
    </source>
</evidence>
<sequence length="566" mass="63633">MNMLLRGLCVFLSISLVSTSQNGLAKLPPMGWMSWTRFYCNINCQPQDSDPTKSTCINEALYQGQADRLSGYGYEEVDAQTYADWGIDYLKYDGCYANGSMMNIDQQLFAYLSKEKGQWNRDWAFMQDGAPSHKAEETQNLIRDNVPEFIEVDISPQRNNGEWPPNSPDLNVMDYSMWNILEAEACSKPHQSINALKKSLMKAWNAIPQEVIDRAVDDLPKPADGYLAVGYDTIHIDDCWEEWNRSVDGKLVANRTRFPSGINGLSNYMHDRGLKLGIYNDVGLTTCQGYPGGFGNEEIDAQTYADWGVDYLKYDGCFANDSMRNVGFPKMGAGLLKTGRPIVFSTEWWDTDSGNLTAVSLISNLQREYNDVYLAWSSIIDIIDHFVMNQGWFIYLPTGPGFFIDADMIVGGNPEITQDQARVQMSIWSIWSAPLIMSNDLRNITPGHKEILQNKYVIAVDQDPMGLWGKMIGQNGTIMTFVKKMTPCFGDDNCSYAIALLNRDNTTTQAKPYSFVFNDLGLTNPKGYNVMDLWAGQIVGTFHPSDTYSAMVNATGVHFIKAITQQ</sequence>
<dbReference type="PROSITE" id="PS00512">
    <property type="entry name" value="ALPHA_GALACTOSIDASE"/>
    <property type="match status" value="1"/>
</dbReference>
<comment type="catalytic activity">
    <reaction evidence="1">
        <text>Hydrolysis of terminal, non-reducing alpha-D-galactose residues in alpha-D-galactosides, including galactose oligosaccharides, galactomannans and galactolipids.</text>
        <dbReference type="EC" id="3.2.1.22"/>
    </reaction>
</comment>
<keyword evidence="6" id="KW-0326">Glycosidase</keyword>
<dbReference type="Proteomes" id="UP000887540">
    <property type="component" value="Unplaced"/>
</dbReference>
<dbReference type="SUPFAM" id="SSF51445">
    <property type="entry name" value="(Trans)glycosidases"/>
    <property type="match status" value="2"/>
</dbReference>
<protein>
    <recommendedName>
        <fullName evidence="3">alpha-galactosidase</fullName>
        <ecNumber evidence="3">3.2.1.22</ecNumber>
    </recommendedName>
</protein>
<evidence type="ECO:0000313" key="9">
    <source>
        <dbReference type="Proteomes" id="UP000887540"/>
    </source>
</evidence>
<keyword evidence="9" id="KW-1185">Reference proteome</keyword>
<evidence type="ECO:0000256" key="7">
    <source>
        <dbReference type="SAM" id="SignalP"/>
    </source>
</evidence>
<dbReference type="Gene3D" id="3.20.20.70">
    <property type="entry name" value="Aldolase class I"/>
    <property type="match status" value="3"/>
</dbReference>
<keyword evidence="4 7" id="KW-0732">Signal</keyword>
<dbReference type="AlphaFoldDB" id="A0A914BWJ9"/>
<evidence type="ECO:0000256" key="1">
    <source>
        <dbReference type="ARBA" id="ARBA00001255"/>
    </source>
</evidence>
<keyword evidence="5" id="KW-0378">Hydrolase</keyword>
<dbReference type="Gene3D" id="2.60.40.1180">
    <property type="entry name" value="Golgi alpha-mannosidase II"/>
    <property type="match status" value="1"/>
</dbReference>
<dbReference type="Pfam" id="PF17801">
    <property type="entry name" value="Melibiase_C"/>
    <property type="match status" value="1"/>
</dbReference>
<evidence type="ECO:0000256" key="3">
    <source>
        <dbReference type="ARBA" id="ARBA00012755"/>
    </source>
</evidence>
<dbReference type="Pfam" id="PF16499">
    <property type="entry name" value="Melibiase_2"/>
    <property type="match status" value="2"/>
</dbReference>
<organism evidence="9 10">
    <name type="scientific">Acrobeloides nanus</name>
    <dbReference type="NCBI Taxonomy" id="290746"/>
    <lineage>
        <taxon>Eukaryota</taxon>
        <taxon>Metazoa</taxon>
        <taxon>Ecdysozoa</taxon>
        <taxon>Nematoda</taxon>
        <taxon>Chromadorea</taxon>
        <taxon>Rhabditida</taxon>
        <taxon>Tylenchina</taxon>
        <taxon>Cephalobomorpha</taxon>
        <taxon>Cephaloboidea</taxon>
        <taxon>Cephalobidae</taxon>
        <taxon>Acrobeloides</taxon>
    </lineage>
</organism>
<proteinExistence type="inferred from homology"/>
<dbReference type="GO" id="GO:0004557">
    <property type="term" value="F:alpha-galactosidase activity"/>
    <property type="evidence" value="ECO:0007669"/>
    <property type="project" value="UniProtKB-EC"/>
</dbReference>
<dbReference type="InterPro" id="IPR002241">
    <property type="entry name" value="Glyco_hydro_27"/>
</dbReference>
<accession>A0A914BWJ9</accession>
<dbReference type="InterPro" id="IPR017853">
    <property type="entry name" value="GH"/>
</dbReference>
<dbReference type="GO" id="GO:0005975">
    <property type="term" value="P:carbohydrate metabolic process"/>
    <property type="evidence" value="ECO:0007669"/>
    <property type="project" value="InterPro"/>
</dbReference>
<reference evidence="10" key="1">
    <citation type="submission" date="2022-11" db="UniProtKB">
        <authorList>
            <consortium name="WormBaseParasite"/>
        </authorList>
    </citation>
    <scope>IDENTIFICATION</scope>
</reference>
<dbReference type="WBParaSite" id="ACRNAN_Path_1166.g4520.t1">
    <property type="protein sequence ID" value="ACRNAN_Path_1166.g4520.t1"/>
    <property type="gene ID" value="ACRNAN_Path_1166.g4520"/>
</dbReference>
<dbReference type="InterPro" id="IPR013780">
    <property type="entry name" value="Glyco_hydro_b"/>
</dbReference>
<dbReference type="EC" id="3.2.1.22" evidence="3"/>
<feature type="domain" description="Alpha galactosidase C-terminal" evidence="8">
    <location>
        <begin position="495"/>
        <end position="561"/>
    </location>
</feature>
<dbReference type="InterPro" id="IPR013785">
    <property type="entry name" value="Aldolase_TIM"/>
</dbReference>
<dbReference type="PANTHER" id="PTHR11452:SF83">
    <property type="entry name" value="ALPHA-GALACTOSIDASE"/>
    <property type="match status" value="1"/>
</dbReference>
<feature type="chain" id="PRO_5038081826" description="alpha-galactosidase" evidence="7">
    <location>
        <begin position="20"/>
        <end position="566"/>
    </location>
</feature>
<evidence type="ECO:0000259" key="8">
    <source>
        <dbReference type="Pfam" id="PF17801"/>
    </source>
</evidence>
<evidence type="ECO:0000313" key="10">
    <source>
        <dbReference type="WBParaSite" id="ACRNAN_Path_1166.g4520.t1"/>
    </source>
</evidence>
<evidence type="ECO:0000256" key="6">
    <source>
        <dbReference type="ARBA" id="ARBA00023295"/>
    </source>
</evidence>
<feature type="signal peptide" evidence="7">
    <location>
        <begin position="1"/>
        <end position="19"/>
    </location>
</feature>
<name>A0A914BWJ9_9BILA</name>
<evidence type="ECO:0000256" key="2">
    <source>
        <dbReference type="ARBA" id="ARBA00009743"/>
    </source>
</evidence>
<dbReference type="InterPro" id="IPR041233">
    <property type="entry name" value="Melibiase_C"/>
</dbReference>
<dbReference type="PANTHER" id="PTHR11452">
    <property type="entry name" value="ALPHA-GALACTOSIDASE/ALPHA-N-ACETYLGALACTOSAMINIDASE"/>
    <property type="match status" value="1"/>
</dbReference>
<comment type="similarity">
    <text evidence="2">Belongs to the glycosyl hydrolase 27 family.</text>
</comment>
<dbReference type="CDD" id="cd14792">
    <property type="entry name" value="GH27"/>
    <property type="match status" value="1"/>
</dbReference>